<dbReference type="InterPro" id="IPR056196">
    <property type="entry name" value="Mmc1_C"/>
</dbReference>
<reference evidence="2" key="1">
    <citation type="journal article" date="2020" name="Stud. Mycol.">
        <title>101 Dothideomycetes genomes: a test case for predicting lifestyles and emergence of pathogens.</title>
        <authorList>
            <person name="Haridas S."/>
            <person name="Albert R."/>
            <person name="Binder M."/>
            <person name="Bloem J."/>
            <person name="Labutti K."/>
            <person name="Salamov A."/>
            <person name="Andreopoulos B."/>
            <person name="Baker S."/>
            <person name="Barry K."/>
            <person name="Bills G."/>
            <person name="Bluhm B."/>
            <person name="Cannon C."/>
            <person name="Castanera R."/>
            <person name="Culley D."/>
            <person name="Daum C."/>
            <person name="Ezra D."/>
            <person name="Gonzalez J."/>
            <person name="Henrissat B."/>
            <person name="Kuo A."/>
            <person name="Liang C."/>
            <person name="Lipzen A."/>
            <person name="Lutzoni F."/>
            <person name="Magnuson J."/>
            <person name="Mondo S."/>
            <person name="Nolan M."/>
            <person name="Ohm R."/>
            <person name="Pangilinan J."/>
            <person name="Park H.-J."/>
            <person name="Ramirez L."/>
            <person name="Alfaro M."/>
            <person name="Sun H."/>
            <person name="Tritt A."/>
            <person name="Yoshinaga Y."/>
            <person name="Zwiers L.-H."/>
            <person name="Turgeon B."/>
            <person name="Goodwin S."/>
            <person name="Spatafora J."/>
            <person name="Crous P."/>
            <person name="Grigoriev I."/>
        </authorList>
    </citation>
    <scope>NUCLEOTIDE SEQUENCE</scope>
    <source>
        <strain evidence="2">CBS 175.79</strain>
    </source>
</reference>
<name>A0A6A5Y774_9PLEO</name>
<evidence type="ECO:0000259" key="1">
    <source>
        <dbReference type="Pfam" id="PF23868"/>
    </source>
</evidence>
<keyword evidence="3" id="KW-1185">Reference proteome</keyword>
<evidence type="ECO:0000313" key="2">
    <source>
        <dbReference type="EMBL" id="KAF2021415.1"/>
    </source>
</evidence>
<dbReference type="Pfam" id="PF23867">
    <property type="entry name" value="Mmc1_N"/>
    <property type="match status" value="1"/>
</dbReference>
<dbReference type="PANTHER" id="PTHR38644:SF1">
    <property type="entry name" value="EXPRESSED PROTEIN"/>
    <property type="match status" value="1"/>
</dbReference>
<dbReference type="RefSeq" id="XP_033389754.1">
    <property type="nucleotide sequence ID" value="XM_033533493.1"/>
</dbReference>
<dbReference type="PANTHER" id="PTHR38644">
    <property type="entry name" value="EXPRESSED PROTEIN"/>
    <property type="match status" value="1"/>
</dbReference>
<accession>A0A6A5Y774</accession>
<dbReference type="Pfam" id="PF23868">
    <property type="entry name" value="Mmc1_C"/>
    <property type="match status" value="1"/>
</dbReference>
<dbReference type="AlphaFoldDB" id="A0A6A5Y774"/>
<evidence type="ECO:0000313" key="3">
    <source>
        <dbReference type="Proteomes" id="UP000799778"/>
    </source>
</evidence>
<organism evidence="2 3">
    <name type="scientific">Aaosphaeria arxii CBS 175.79</name>
    <dbReference type="NCBI Taxonomy" id="1450172"/>
    <lineage>
        <taxon>Eukaryota</taxon>
        <taxon>Fungi</taxon>
        <taxon>Dikarya</taxon>
        <taxon>Ascomycota</taxon>
        <taxon>Pezizomycotina</taxon>
        <taxon>Dothideomycetes</taxon>
        <taxon>Pleosporomycetidae</taxon>
        <taxon>Pleosporales</taxon>
        <taxon>Pleosporales incertae sedis</taxon>
        <taxon>Aaosphaeria</taxon>
    </lineage>
</organism>
<gene>
    <name evidence="2" type="ORF">BU24DRAFT_487844</name>
</gene>
<protein>
    <recommendedName>
        <fullName evidence="1">Mmc1 C-terminal domain-containing protein</fullName>
    </recommendedName>
</protein>
<dbReference type="EMBL" id="ML978066">
    <property type="protein sequence ID" value="KAF2021415.1"/>
    <property type="molecule type" value="Genomic_DNA"/>
</dbReference>
<dbReference type="OrthoDB" id="5319015at2759"/>
<proteinExistence type="predicted"/>
<dbReference type="GeneID" id="54290890"/>
<feature type="domain" description="Mmc1 C-terminal" evidence="1">
    <location>
        <begin position="388"/>
        <end position="604"/>
    </location>
</feature>
<dbReference type="Proteomes" id="UP000799778">
    <property type="component" value="Unassembled WGS sequence"/>
</dbReference>
<sequence length="659" mass="73209">MPPWAVLAPRQTSLLVSRPIDRLPSLLSFRHRSNVSTRTHPGHKRISLQDLRTRARLASTHVSPTAVNVRPHIPAQNQELYNALSNLSSVAESYVNISRVQLALRGLAARESVTRVAVLSLNDQRSAQKLARLLFADPLAEEGKWEKELEKRVESEGGDETVLLRYGDENEPAPPSPLYKIVHIPSRVLQKHNIEVLVSTLNVNVSDIPATSVSESSKEAVLVPKLQATSARGLPVPYPVHKTVVLGEGIESAVAFGRFTSDLNGEAEGMVRVAIELPPPEKETEVDGESSTSMVNVQIATEALDIFRKSLANATRYEQGWFRSGLPGLSQWLIRDLEPSGQISPITRKFVQSIVDDVEAAITREDAQQINTLLAARTPEQTTAATIRHLEEWAEKSHTELRDELDEAFAARSWHKLAWWKLFWRVDDVSMITSELIERRWLTSAEKSAVYLAGRMNQAGFPEMIQQFPITSSTSYHPLEDPASPVVPPPEEPHLSPKENLNISTEVHEPQPWPNQIAASRKSLLEDTIPNLQALAQRLVLTTLSTTSLSSAVSALLYISMPTFSVFEAGVFAALGLVFSLRHMQKLWEGARSLWRAEVTEEGRKTLKQTEELVRLIVRSTSEGKVVSEDEGVKERRAARNTVAKVREVLAKSSPNKIG</sequence>